<name>A0ABP0G7Z7_CLALP</name>
<keyword evidence="2" id="KW-1185">Reference proteome</keyword>
<proteinExistence type="predicted"/>
<reference evidence="1 2" key="1">
    <citation type="submission" date="2024-02" db="EMBL/GenBank/DDBJ databases">
        <authorList>
            <person name="Daric V."/>
            <person name="Darras S."/>
        </authorList>
    </citation>
    <scope>NUCLEOTIDE SEQUENCE [LARGE SCALE GENOMIC DNA]</scope>
</reference>
<gene>
    <name evidence="1" type="ORF">CVLEPA_LOCUS18668</name>
</gene>
<protein>
    <submittedName>
        <fullName evidence="1">Uncharacterized protein</fullName>
    </submittedName>
</protein>
<evidence type="ECO:0000313" key="2">
    <source>
        <dbReference type="Proteomes" id="UP001642483"/>
    </source>
</evidence>
<sequence>MITLKAWSRDNALSPTLTNRTTPCTLNILGSNWTGNFVISGRRCGTTGASNKCDKNTFQQARILKHEMSLGGGPEAASLLA</sequence>
<accession>A0ABP0G7Z7</accession>
<dbReference type="Proteomes" id="UP001642483">
    <property type="component" value="Unassembled WGS sequence"/>
</dbReference>
<dbReference type="EMBL" id="CAWYQH010000103">
    <property type="protein sequence ID" value="CAK8686744.1"/>
    <property type="molecule type" value="Genomic_DNA"/>
</dbReference>
<comment type="caution">
    <text evidence="1">The sequence shown here is derived from an EMBL/GenBank/DDBJ whole genome shotgun (WGS) entry which is preliminary data.</text>
</comment>
<organism evidence="1 2">
    <name type="scientific">Clavelina lepadiformis</name>
    <name type="common">Light-bulb sea squirt</name>
    <name type="synonym">Ascidia lepadiformis</name>
    <dbReference type="NCBI Taxonomy" id="159417"/>
    <lineage>
        <taxon>Eukaryota</taxon>
        <taxon>Metazoa</taxon>
        <taxon>Chordata</taxon>
        <taxon>Tunicata</taxon>
        <taxon>Ascidiacea</taxon>
        <taxon>Aplousobranchia</taxon>
        <taxon>Clavelinidae</taxon>
        <taxon>Clavelina</taxon>
    </lineage>
</organism>
<evidence type="ECO:0000313" key="1">
    <source>
        <dbReference type="EMBL" id="CAK8686744.1"/>
    </source>
</evidence>